<dbReference type="AlphaFoldDB" id="A0A1Q5PHA2"/>
<feature type="transmembrane region" description="Helical" evidence="1">
    <location>
        <begin position="6"/>
        <end position="24"/>
    </location>
</feature>
<dbReference type="RefSeq" id="WP_073851033.1">
    <property type="nucleotide sequence ID" value="NZ_LVWA01000003.1"/>
</dbReference>
<keyword evidence="1" id="KW-1133">Transmembrane helix</keyword>
<comment type="caution">
    <text evidence="2">The sequence shown here is derived from an EMBL/GenBank/DDBJ whole genome shotgun (WGS) entry which is preliminary data.</text>
</comment>
<keyword evidence="3" id="KW-1185">Reference proteome</keyword>
<dbReference type="Proteomes" id="UP000186551">
    <property type="component" value="Unassembled WGS sequence"/>
</dbReference>
<organism evidence="2 3">
    <name type="scientific">Pontibacter flavimaris</name>
    <dbReference type="NCBI Taxonomy" id="1797110"/>
    <lineage>
        <taxon>Bacteria</taxon>
        <taxon>Pseudomonadati</taxon>
        <taxon>Bacteroidota</taxon>
        <taxon>Cytophagia</taxon>
        <taxon>Cytophagales</taxon>
        <taxon>Hymenobacteraceae</taxon>
        <taxon>Pontibacter</taxon>
    </lineage>
</organism>
<accession>A0A1Q5PHA2</accession>
<gene>
    <name evidence="2" type="ORF">A3841_11345</name>
</gene>
<feature type="transmembrane region" description="Helical" evidence="1">
    <location>
        <begin position="68"/>
        <end position="87"/>
    </location>
</feature>
<protein>
    <submittedName>
        <fullName evidence="2">Uncharacterized protein</fullName>
    </submittedName>
</protein>
<sequence length="98" mass="10755">MKNLSIRVIIGILFSAIGLVSLFFTRDALMAAIWLSFGNGLILSDLRFTGVDERGNEYVKPIPRVRTYAAILLIVSAVLLLIFQIFLDLQQTGAAAAQ</sequence>
<dbReference type="OrthoDB" id="853531at2"/>
<name>A0A1Q5PHA2_9BACT</name>
<keyword evidence="1" id="KW-0812">Transmembrane</keyword>
<evidence type="ECO:0000313" key="3">
    <source>
        <dbReference type="Proteomes" id="UP000186551"/>
    </source>
</evidence>
<dbReference type="EMBL" id="LVWA01000003">
    <property type="protein sequence ID" value="OKL41624.1"/>
    <property type="molecule type" value="Genomic_DNA"/>
</dbReference>
<keyword evidence="1" id="KW-0472">Membrane</keyword>
<reference evidence="2 3" key="1">
    <citation type="submission" date="2016-03" db="EMBL/GenBank/DDBJ databases">
        <title>Genome sequence of Pontibacter sp. nov., of the family cytophagaceae, isolated from marine sediment of the Yellow Sea, China.</title>
        <authorList>
            <person name="Zhang G."/>
            <person name="Zhang R."/>
        </authorList>
    </citation>
    <scope>NUCLEOTIDE SEQUENCE [LARGE SCALE GENOMIC DNA]</scope>
    <source>
        <strain evidence="2 3">S10-8</strain>
    </source>
</reference>
<proteinExistence type="predicted"/>
<evidence type="ECO:0000256" key="1">
    <source>
        <dbReference type="SAM" id="Phobius"/>
    </source>
</evidence>
<evidence type="ECO:0000313" key="2">
    <source>
        <dbReference type="EMBL" id="OKL41624.1"/>
    </source>
</evidence>